<keyword evidence="2" id="KW-1185">Reference proteome</keyword>
<reference evidence="1" key="1">
    <citation type="submission" date="2021-10" db="EMBL/GenBank/DDBJ databases">
        <title>Anaerobic single-cell dispensing facilitates the cultivation of human gut bacteria.</title>
        <authorList>
            <person name="Afrizal A."/>
        </authorList>
    </citation>
    <scope>NUCLEOTIDE SEQUENCE</scope>
    <source>
        <strain evidence="1">CLA-AA-H215</strain>
    </source>
</reference>
<dbReference type="NCBIfam" id="TIGR01643">
    <property type="entry name" value="YD_repeat_2x"/>
    <property type="match status" value="1"/>
</dbReference>
<protein>
    <submittedName>
        <fullName evidence="1">Uncharacterized protein</fullName>
    </submittedName>
</protein>
<dbReference type="InterPro" id="IPR006530">
    <property type="entry name" value="YD"/>
</dbReference>
<evidence type="ECO:0000313" key="1">
    <source>
        <dbReference type="EMBL" id="MCC2232862.1"/>
    </source>
</evidence>
<dbReference type="EMBL" id="JAJEQR010000116">
    <property type="protein sequence ID" value="MCC2232862.1"/>
    <property type="molecule type" value="Genomic_DNA"/>
</dbReference>
<proteinExistence type="predicted"/>
<accession>A0AAE3ECW5</accession>
<dbReference type="InterPro" id="IPR031325">
    <property type="entry name" value="RHS_repeat"/>
</dbReference>
<dbReference type="RefSeq" id="WP_308455223.1">
    <property type="nucleotide sequence ID" value="NZ_JAJEQR010000116.1"/>
</dbReference>
<name>A0AAE3ECW5_9FIRM</name>
<gene>
    <name evidence="1" type="ORF">LKD81_18105</name>
</gene>
<dbReference type="Proteomes" id="UP001198182">
    <property type="component" value="Unassembled WGS sequence"/>
</dbReference>
<dbReference type="Pfam" id="PF05593">
    <property type="entry name" value="RHS_repeat"/>
    <property type="match status" value="1"/>
</dbReference>
<dbReference type="AlphaFoldDB" id="A0AAE3ECW5"/>
<organism evidence="1 2">
    <name type="scientific">Hominifimenecus microfluidus</name>
    <dbReference type="NCBI Taxonomy" id="2885348"/>
    <lineage>
        <taxon>Bacteria</taxon>
        <taxon>Bacillati</taxon>
        <taxon>Bacillota</taxon>
        <taxon>Clostridia</taxon>
        <taxon>Lachnospirales</taxon>
        <taxon>Lachnospiraceae</taxon>
        <taxon>Hominifimenecus</taxon>
    </lineage>
</organism>
<dbReference type="Gene3D" id="2.180.10.10">
    <property type="entry name" value="RHS repeat-associated core"/>
    <property type="match status" value="1"/>
</dbReference>
<comment type="caution">
    <text evidence="1">The sequence shown here is derived from an EMBL/GenBank/DDBJ whole genome shotgun (WGS) entry which is preliminary data.</text>
</comment>
<evidence type="ECO:0000313" key="2">
    <source>
        <dbReference type="Proteomes" id="UP001198182"/>
    </source>
</evidence>
<sequence>MLPGSINQYWEYDGYGRNYEIRTLLGEKQVLKTTLYHEVPGTNYVSTRVISWKNETGASGTRQFDYAYDSSGNIIMMRIGGKSTMYQYNGLQQLTREDNQAAGKTWEYTYDAGGNILTKTEYAYTIGTPGTAQKTITYKYGDSQWRDLLTEYNGKTVTSDAIGNIKNDGIWNYTWEHGRQLASQTKSGTRIAYSYDANGSKKSHYHPDVNDRYRKTPHGASMHDHYYYPD</sequence>